<feature type="transmembrane region" description="Helical" evidence="17">
    <location>
        <begin position="1000"/>
        <end position="1021"/>
    </location>
</feature>
<dbReference type="InterPro" id="IPR032630">
    <property type="entry name" value="P_typ_ATPase_c"/>
</dbReference>
<dbReference type="GO" id="GO:0000287">
    <property type="term" value="F:magnesium ion binding"/>
    <property type="evidence" value="ECO:0007669"/>
    <property type="project" value="UniProtKB-UniRule"/>
</dbReference>
<feature type="binding site" evidence="15">
    <location>
        <position position="484"/>
    </location>
    <ligand>
        <name>ATP</name>
        <dbReference type="ChEBI" id="CHEBI:30616"/>
    </ligand>
</feature>
<dbReference type="InterPro" id="IPR001757">
    <property type="entry name" value="P_typ_ATPase"/>
</dbReference>
<comment type="caution">
    <text evidence="21">The sequence shown here is derived from an EMBL/GenBank/DDBJ whole genome shotgun (WGS) entry which is preliminary data.</text>
</comment>
<evidence type="ECO:0000256" key="10">
    <source>
        <dbReference type="ARBA" id="ARBA00022989"/>
    </source>
</evidence>
<dbReference type="GO" id="GO:0005524">
    <property type="term" value="F:ATP binding"/>
    <property type="evidence" value="ECO:0007669"/>
    <property type="project" value="UniProtKB-UniRule"/>
</dbReference>
<keyword evidence="5 16" id="KW-0479">Metal-binding</keyword>
<evidence type="ECO:0000256" key="17">
    <source>
        <dbReference type="RuleBase" id="RU362033"/>
    </source>
</evidence>
<feature type="domain" description="P-type ATPase C-terminal" evidence="20">
    <location>
        <begin position="849"/>
        <end position="1103"/>
    </location>
</feature>
<dbReference type="NCBIfam" id="TIGR01652">
    <property type="entry name" value="ATPase-Plipid"/>
    <property type="match status" value="1"/>
</dbReference>
<evidence type="ECO:0000256" key="12">
    <source>
        <dbReference type="ARBA" id="ARBA00034036"/>
    </source>
</evidence>
<dbReference type="AlphaFoldDB" id="A0A507DS25"/>
<keyword evidence="4 17" id="KW-0812">Transmembrane</keyword>
<keyword evidence="7 15" id="KW-0067">ATP-binding</keyword>
<evidence type="ECO:0000256" key="7">
    <source>
        <dbReference type="ARBA" id="ARBA00022840"/>
    </source>
</evidence>
<feature type="transmembrane region" description="Helical" evidence="17">
    <location>
        <begin position="1067"/>
        <end position="1089"/>
    </location>
</feature>
<dbReference type="Pfam" id="PF00122">
    <property type="entry name" value="E1-E2_ATPase"/>
    <property type="match status" value="1"/>
</dbReference>
<feature type="binding site" evidence="15">
    <location>
        <position position="391"/>
    </location>
    <ligand>
        <name>ATP</name>
        <dbReference type="ChEBI" id="CHEBI:30616"/>
    </ligand>
</feature>
<feature type="binding site" evidence="15">
    <location>
        <position position="802"/>
    </location>
    <ligand>
        <name>ATP</name>
        <dbReference type="ChEBI" id="CHEBI:30616"/>
    </ligand>
</feature>
<feature type="binding site" evidence="16">
    <location>
        <position position="827"/>
    </location>
    <ligand>
        <name>Mg(2+)</name>
        <dbReference type="ChEBI" id="CHEBI:18420"/>
    </ligand>
</feature>
<keyword evidence="11 17" id="KW-0472">Membrane</keyword>
<evidence type="ECO:0000313" key="22">
    <source>
        <dbReference type="Proteomes" id="UP000318582"/>
    </source>
</evidence>
<dbReference type="PRINTS" id="PR00119">
    <property type="entry name" value="CATATPASE"/>
</dbReference>
<dbReference type="GO" id="GO:0140326">
    <property type="term" value="F:ATPase-coupled intramembrane lipid transporter activity"/>
    <property type="evidence" value="ECO:0007669"/>
    <property type="project" value="UniProtKB-EC"/>
</dbReference>
<dbReference type="SUPFAM" id="SSF81665">
    <property type="entry name" value="Calcium ATPase, transmembrane domain M"/>
    <property type="match status" value="1"/>
</dbReference>
<evidence type="ECO:0000259" key="20">
    <source>
        <dbReference type="Pfam" id="PF16212"/>
    </source>
</evidence>
<accession>A0A507DS25</accession>
<feature type="binding site" evidence="15">
    <location>
        <position position="796"/>
    </location>
    <ligand>
        <name>ATP</name>
        <dbReference type="ChEBI" id="CHEBI:30616"/>
    </ligand>
</feature>
<sequence length="1171" mass="131855">MLAGSVDDEYQADRHIYLNDPTRNLTQKYLHNSISTGKYNAASFLPKFLFEQFSKYANLFFLFTATIQQIGDLSPTNKFGTVIPLSIVTAASAAKEIMEDMRRHSQDSDTNARTVKVLSGSTFVPKQWRHIVVGDIIRVENGEFFPADLILLSSSEPDALCYIETSNLDGETNLKIRQGIPETSNTLTPEDVASMDGVIKSELPNNSLYTYEGTLRLGHKEMALDPTQLLLRGAMLRNTRWIYGVAVFTGHETKLMKNATKTPVKRTKVERLVNTEITFLFVVLVALSVISAMGALGRQLRNPFEEYILLLDPSTAFARFPGNVLTYIILFNNLIPLSLIVTMEFVKFFLGALINQDLDLYHEESDTPAMARTSSLIEELGQIDYIFSDKTGTLTCNVMQFRMCTIGGIGYAEVVPDDKKVRVDENGKEVGFHDFVKLKHNEADSPTAHVIQEFCRLLAVCHTVIPEQDEETGEIIFQASSPDEGALVKGAQTLGWAFTTRRPRSVAYTHGGQSYEYEILNICEFNSTRKRMSAVVRGPDGKIKIYVKGADTVILERLGHHNPYVETTCAHLEEYANEGLRTLCIAYRDVSDEEYAEWAKVYEKAATTINNRGEMLDKAAELIEKDLFLLGATAIEDRLQDGVPDAIHMLAQANIKLWVLTGDRQETAINIGYSCKLITEEMSMIVCNQTTHFETKEYLLGKLNAVKGSISSAPAPEAAAPSPVVNDYGFGGYVKKGYAMFGFEKKGPKINKDALGDSEPLALVIDGRTLEYALEDDIKLTFLALATMCRAVICCRVSPLQKALVVKLVKKNVAECVTLAIGDGANDVSMIQAAHVGVGISGMEGLQAARAADFAIAQFRFLRKLLLVHGQWAYNRMSKLVLYSFYKNITLYLIQLWFTFDNGYSGQTLFETWTQAAYNIMFAVFQPIAIGIFDQYIFSRNLERYPQLYKLGQTGEFYNHGIFWSWIINSFAHSFIMYYMMHAIYGEGAMLGREGYLANIWVFGETLYTADLITITIKAALTCSTWVKFTNIAVWGSIGLWLVLFPIYATIGPMIGIARMELGQNMVSFMLSSPAFWYGIIIMPIVTNLRDFTWRYFKRQALPRSYHIVQEIQKYNIPDFRPRMEFFRKAVTKVRQFQRVKRNRGFAFSQSDSGQAALIRLYDTTRRKPRG</sequence>
<dbReference type="InterPro" id="IPR008250">
    <property type="entry name" value="ATPase_P-typ_transduc_dom_A_sf"/>
</dbReference>
<dbReference type="GO" id="GO:0005886">
    <property type="term" value="C:plasma membrane"/>
    <property type="evidence" value="ECO:0007669"/>
    <property type="project" value="TreeGrafter"/>
</dbReference>
<dbReference type="InterPro" id="IPR032631">
    <property type="entry name" value="P-type_ATPase_N"/>
</dbReference>
<dbReference type="GO" id="GO:0016887">
    <property type="term" value="F:ATP hydrolysis activity"/>
    <property type="evidence" value="ECO:0007669"/>
    <property type="project" value="InterPro"/>
</dbReference>
<evidence type="ECO:0000256" key="14">
    <source>
        <dbReference type="PIRSR" id="PIRSR606539-1"/>
    </source>
</evidence>
<feature type="transmembrane region" description="Helical" evidence="17">
    <location>
        <begin position="324"/>
        <end position="346"/>
    </location>
</feature>
<evidence type="ECO:0000259" key="18">
    <source>
        <dbReference type="Pfam" id="PF00122"/>
    </source>
</evidence>
<evidence type="ECO:0000256" key="5">
    <source>
        <dbReference type="ARBA" id="ARBA00022723"/>
    </source>
</evidence>
<comment type="cofactor">
    <cofactor evidence="16">
        <name>Mg(2+)</name>
        <dbReference type="ChEBI" id="CHEBI:18420"/>
    </cofactor>
</comment>
<dbReference type="PANTHER" id="PTHR24092:SF150">
    <property type="entry name" value="PHOSPHOLIPID-TRANSPORTING ATPASE"/>
    <property type="match status" value="1"/>
</dbReference>
<feature type="domain" description="P-type ATPase N-terminal" evidence="19">
    <location>
        <begin position="16"/>
        <end position="81"/>
    </location>
</feature>
<dbReference type="PANTHER" id="PTHR24092">
    <property type="entry name" value="PROBABLE PHOSPHOLIPID-TRANSPORTING ATPASE"/>
    <property type="match status" value="1"/>
</dbReference>
<evidence type="ECO:0000256" key="16">
    <source>
        <dbReference type="PIRSR" id="PIRSR606539-3"/>
    </source>
</evidence>
<gene>
    <name evidence="21" type="ORF">PhCBS80983_g06168</name>
</gene>
<dbReference type="SUPFAM" id="SSF81660">
    <property type="entry name" value="Metal cation-transporting ATPase, ATP-binding domain N"/>
    <property type="match status" value="1"/>
</dbReference>
<comment type="subcellular location">
    <subcellularLocation>
        <location evidence="2">Endomembrane system</location>
    </subcellularLocation>
    <subcellularLocation>
        <location evidence="1 17">Membrane</location>
        <topology evidence="1 17">Multi-pass membrane protein</topology>
    </subcellularLocation>
</comment>
<dbReference type="SFLD" id="SFLDG00002">
    <property type="entry name" value="C1.7:_P-type_atpase_like"/>
    <property type="match status" value="1"/>
</dbReference>
<dbReference type="CDD" id="cd02073">
    <property type="entry name" value="P-type_ATPase_APLT_Dnf-like"/>
    <property type="match status" value="1"/>
</dbReference>
<evidence type="ECO:0000256" key="2">
    <source>
        <dbReference type="ARBA" id="ARBA00004308"/>
    </source>
</evidence>
<feature type="transmembrane region" description="Helical" evidence="17">
    <location>
        <begin position="1033"/>
        <end position="1055"/>
    </location>
</feature>
<dbReference type="FunFam" id="2.70.150.10:FF:000026">
    <property type="entry name" value="Phospholipid-transporting ATPase"/>
    <property type="match status" value="1"/>
</dbReference>
<evidence type="ECO:0000256" key="15">
    <source>
        <dbReference type="PIRSR" id="PIRSR606539-2"/>
    </source>
</evidence>
<feature type="binding site" evidence="15">
    <location>
        <position position="661"/>
    </location>
    <ligand>
        <name>ATP</name>
        <dbReference type="ChEBI" id="CHEBI:30616"/>
    </ligand>
</feature>
<comment type="catalytic activity">
    <reaction evidence="12 17">
        <text>ATP + H2O + phospholipidSide 1 = ADP + phosphate + phospholipidSide 2.</text>
        <dbReference type="EC" id="7.6.2.1"/>
    </reaction>
</comment>
<feature type="transmembrane region" description="Helical" evidence="17">
    <location>
        <begin position="277"/>
        <end position="297"/>
    </location>
</feature>
<dbReference type="InterPro" id="IPR036412">
    <property type="entry name" value="HAD-like_sf"/>
</dbReference>
<feature type="binding site" evidence="15">
    <location>
        <position position="581"/>
    </location>
    <ligand>
        <name>ATP</name>
        <dbReference type="ChEBI" id="CHEBI:30616"/>
    </ligand>
</feature>
<comment type="catalytic activity">
    <reaction evidence="13">
        <text>a 1,2-diacyl-sn-glycero-3-phosphoethanolamine(out) + ATP + H2O = a 1,2-diacyl-sn-glycero-3-phosphoethanolamine(in) + ADP + phosphate + H(+)</text>
        <dbReference type="Rhea" id="RHEA:66132"/>
        <dbReference type="ChEBI" id="CHEBI:15377"/>
        <dbReference type="ChEBI" id="CHEBI:15378"/>
        <dbReference type="ChEBI" id="CHEBI:30616"/>
        <dbReference type="ChEBI" id="CHEBI:43474"/>
        <dbReference type="ChEBI" id="CHEBI:64612"/>
        <dbReference type="ChEBI" id="CHEBI:456216"/>
    </reaction>
    <physiologicalReaction direction="left-to-right" evidence="13">
        <dbReference type="Rhea" id="RHEA:66133"/>
    </physiologicalReaction>
</comment>
<dbReference type="InterPro" id="IPR044492">
    <property type="entry name" value="P_typ_ATPase_HD_dom"/>
</dbReference>
<dbReference type="Pfam" id="PF16212">
    <property type="entry name" value="PhoLip_ATPase_C"/>
    <property type="match status" value="1"/>
</dbReference>
<feature type="transmembrane region" description="Helical" evidence="17">
    <location>
        <begin position="918"/>
        <end position="937"/>
    </location>
</feature>
<dbReference type="Gene3D" id="3.40.50.1000">
    <property type="entry name" value="HAD superfamily/HAD-like"/>
    <property type="match status" value="1"/>
</dbReference>
<dbReference type="SFLD" id="SFLDS00003">
    <property type="entry name" value="Haloacid_Dehalogenase"/>
    <property type="match status" value="1"/>
</dbReference>
<dbReference type="GO" id="GO:0032456">
    <property type="term" value="P:endocytic recycling"/>
    <property type="evidence" value="ECO:0007669"/>
    <property type="project" value="TreeGrafter"/>
</dbReference>
<reference evidence="21 22" key="1">
    <citation type="journal article" date="2019" name="Sci. Rep.">
        <title>Comparative genomics of chytrid fungi reveal insights into the obligate biotrophic and pathogenic lifestyle of Synchytrium endobioticum.</title>
        <authorList>
            <person name="van de Vossenberg B.T.L.H."/>
            <person name="Warris S."/>
            <person name="Nguyen H.D.T."/>
            <person name="van Gent-Pelzer M.P.E."/>
            <person name="Joly D.L."/>
            <person name="van de Geest H.C."/>
            <person name="Bonants P.J.M."/>
            <person name="Smith D.S."/>
            <person name="Levesque C.A."/>
            <person name="van der Lee T.A.J."/>
        </authorList>
    </citation>
    <scope>NUCLEOTIDE SEQUENCE [LARGE SCALE GENOMIC DNA]</scope>
    <source>
        <strain evidence="21 22">CBS 809.83</strain>
    </source>
</reference>
<dbReference type="Gene3D" id="2.70.150.10">
    <property type="entry name" value="Calcium-transporting ATPase, cytoplasmic transduction domain A"/>
    <property type="match status" value="1"/>
</dbReference>
<dbReference type="InterPro" id="IPR059000">
    <property type="entry name" value="ATPase_P-type_domA"/>
</dbReference>
<dbReference type="InterPro" id="IPR006539">
    <property type="entry name" value="P-type_ATPase_IV"/>
</dbReference>
<dbReference type="EMBL" id="QEAQ01000192">
    <property type="protein sequence ID" value="TPX53768.1"/>
    <property type="molecule type" value="Genomic_DNA"/>
</dbReference>
<dbReference type="SFLD" id="SFLDF00027">
    <property type="entry name" value="p-type_atpase"/>
    <property type="match status" value="1"/>
</dbReference>
<dbReference type="SUPFAM" id="SSF81653">
    <property type="entry name" value="Calcium ATPase, transduction domain A"/>
    <property type="match status" value="1"/>
</dbReference>
<dbReference type="Pfam" id="PF13246">
    <property type="entry name" value="Cation_ATPase"/>
    <property type="match status" value="1"/>
</dbReference>
<evidence type="ECO:0000256" key="1">
    <source>
        <dbReference type="ARBA" id="ARBA00004141"/>
    </source>
</evidence>
<feature type="domain" description="P-type ATPase A" evidence="18">
    <location>
        <begin position="111"/>
        <end position="173"/>
    </location>
</feature>
<name>A0A507DS25_9FUNG</name>
<evidence type="ECO:0000256" key="11">
    <source>
        <dbReference type="ARBA" id="ARBA00023136"/>
    </source>
</evidence>
<dbReference type="EC" id="7.6.2.1" evidence="17"/>
<dbReference type="GO" id="GO:0006892">
    <property type="term" value="P:post-Golgi vesicle-mediated transport"/>
    <property type="evidence" value="ECO:0007669"/>
    <property type="project" value="TreeGrafter"/>
</dbReference>
<feature type="binding site" evidence="16">
    <location>
        <position position="391"/>
    </location>
    <ligand>
        <name>Mg(2+)</name>
        <dbReference type="ChEBI" id="CHEBI:18420"/>
    </ligand>
</feature>
<evidence type="ECO:0000259" key="19">
    <source>
        <dbReference type="Pfam" id="PF16209"/>
    </source>
</evidence>
<dbReference type="GO" id="GO:0045332">
    <property type="term" value="P:phospholipid translocation"/>
    <property type="evidence" value="ECO:0007669"/>
    <property type="project" value="TreeGrafter"/>
</dbReference>
<evidence type="ECO:0000313" key="21">
    <source>
        <dbReference type="EMBL" id="TPX53768.1"/>
    </source>
</evidence>
<evidence type="ECO:0000256" key="4">
    <source>
        <dbReference type="ARBA" id="ARBA00022692"/>
    </source>
</evidence>
<keyword evidence="9 17" id="KW-1278">Translocase</keyword>
<evidence type="ECO:0000256" key="13">
    <source>
        <dbReference type="ARBA" id="ARBA00049128"/>
    </source>
</evidence>
<evidence type="ECO:0000256" key="9">
    <source>
        <dbReference type="ARBA" id="ARBA00022967"/>
    </source>
</evidence>
<proteinExistence type="inferred from homology"/>
<evidence type="ECO:0000256" key="3">
    <source>
        <dbReference type="ARBA" id="ARBA00008109"/>
    </source>
</evidence>
<dbReference type="InterPro" id="IPR023298">
    <property type="entry name" value="ATPase_P-typ_TM_dom_sf"/>
</dbReference>
<dbReference type="Pfam" id="PF16209">
    <property type="entry name" value="PhoLip_ATPase_N"/>
    <property type="match status" value="1"/>
</dbReference>
<keyword evidence="10 17" id="KW-1133">Transmembrane helix</keyword>
<evidence type="ECO:0000256" key="8">
    <source>
        <dbReference type="ARBA" id="ARBA00022842"/>
    </source>
</evidence>
<dbReference type="GO" id="GO:0005802">
    <property type="term" value="C:trans-Golgi network"/>
    <property type="evidence" value="ECO:0007669"/>
    <property type="project" value="TreeGrafter"/>
</dbReference>
<keyword evidence="8 16" id="KW-0460">Magnesium</keyword>
<dbReference type="InterPro" id="IPR023299">
    <property type="entry name" value="ATPase_P-typ_cyto_dom_N"/>
</dbReference>
<evidence type="ECO:0000256" key="6">
    <source>
        <dbReference type="ARBA" id="ARBA00022741"/>
    </source>
</evidence>
<feature type="binding site" evidence="15">
    <location>
        <position position="390"/>
    </location>
    <ligand>
        <name>ATP</name>
        <dbReference type="ChEBI" id="CHEBI:30616"/>
    </ligand>
</feature>
<feature type="binding site" evidence="16">
    <location>
        <position position="389"/>
    </location>
    <ligand>
        <name>Mg(2+)</name>
        <dbReference type="ChEBI" id="CHEBI:18420"/>
    </ligand>
</feature>
<feature type="binding site" evidence="15">
    <location>
        <position position="389"/>
    </location>
    <ligand>
        <name>ATP</name>
        <dbReference type="ChEBI" id="CHEBI:30616"/>
    </ligand>
</feature>
<organism evidence="21 22">
    <name type="scientific">Powellomyces hirtus</name>
    <dbReference type="NCBI Taxonomy" id="109895"/>
    <lineage>
        <taxon>Eukaryota</taxon>
        <taxon>Fungi</taxon>
        <taxon>Fungi incertae sedis</taxon>
        <taxon>Chytridiomycota</taxon>
        <taxon>Chytridiomycota incertae sedis</taxon>
        <taxon>Chytridiomycetes</taxon>
        <taxon>Spizellomycetales</taxon>
        <taxon>Powellomycetaceae</taxon>
        <taxon>Powellomyces</taxon>
    </lineage>
</organism>
<dbReference type="SUPFAM" id="SSF56784">
    <property type="entry name" value="HAD-like"/>
    <property type="match status" value="1"/>
</dbReference>
<keyword evidence="22" id="KW-1185">Reference proteome</keyword>
<feature type="binding site" evidence="16">
    <location>
        <position position="823"/>
    </location>
    <ligand>
        <name>Mg(2+)</name>
        <dbReference type="ChEBI" id="CHEBI:18420"/>
    </ligand>
</feature>
<dbReference type="InterPro" id="IPR018303">
    <property type="entry name" value="ATPase_P-typ_P_site"/>
</dbReference>
<protein>
    <recommendedName>
        <fullName evidence="17">Phospholipid-transporting ATPase</fullName>
        <ecNumber evidence="17">7.6.2.1</ecNumber>
    </recommendedName>
</protein>
<feature type="transmembrane region" description="Helical" evidence="17">
    <location>
        <begin position="957"/>
        <end position="980"/>
    </location>
</feature>
<dbReference type="InterPro" id="IPR023214">
    <property type="entry name" value="HAD_sf"/>
</dbReference>
<feature type="binding site" evidence="15">
    <location>
        <position position="548"/>
    </location>
    <ligand>
        <name>ATP</name>
        <dbReference type="ChEBI" id="CHEBI:30616"/>
    </ligand>
</feature>
<comment type="similarity">
    <text evidence="3 17">Belongs to the cation transport ATPase (P-type) (TC 3.A.3) family. Type IV subfamily.</text>
</comment>
<dbReference type="Proteomes" id="UP000318582">
    <property type="component" value="Unassembled WGS sequence"/>
</dbReference>
<feature type="binding site" evidence="15">
    <location>
        <position position="663"/>
    </location>
    <ligand>
        <name>ATP</name>
        <dbReference type="ChEBI" id="CHEBI:30616"/>
    </ligand>
</feature>
<dbReference type="NCBIfam" id="TIGR01494">
    <property type="entry name" value="ATPase_P-type"/>
    <property type="match status" value="1"/>
</dbReference>
<feature type="active site" description="4-aspartylphosphate intermediate" evidence="14">
    <location>
        <position position="389"/>
    </location>
</feature>
<feature type="transmembrane region" description="Helical" evidence="17">
    <location>
        <begin position="880"/>
        <end position="898"/>
    </location>
</feature>
<feature type="binding site" evidence="15">
    <location>
        <position position="827"/>
    </location>
    <ligand>
        <name>ATP</name>
        <dbReference type="ChEBI" id="CHEBI:30616"/>
    </ligand>
</feature>
<feature type="binding site" evidence="15">
    <location>
        <position position="525"/>
    </location>
    <ligand>
        <name>ATP</name>
        <dbReference type="ChEBI" id="CHEBI:30616"/>
    </ligand>
</feature>
<keyword evidence="6 15" id="KW-0547">Nucleotide-binding</keyword>
<feature type="binding site" evidence="15">
    <location>
        <position position="662"/>
    </location>
    <ligand>
        <name>ATP</name>
        <dbReference type="ChEBI" id="CHEBI:30616"/>
    </ligand>
</feature>
<dbReference type="PROSITE" id="PS00154">
    <property type="entry name" value="ATPASE_E1_E2"/>
    <property type="match status" value="1"/>
</dbReference>
<dbReference type="STRING" id="109895.A0A507DS25"/>
<dbReference type="Gene3D" id="3.40.1110.10">
    <property type="entry name" value="Calcium-transporting ATPase, cytoplasmic domain N"/>
    <property type="match status" value="1"/>
</dbReference>
<feature type="binding site" evidence="15">
    <location>
        <position position="826"/>
    </location>
    <ligand>
        <name>ATP</name>
        <dbReference type="ChEBI" id="CHEBI:30616"/>
    </ligand>
</feature>